<reference evidence="2 3" key="1">
    <citation type="submission" date="2024-05" db="EMBL/GenBank/DDBJ databases">
        <title>Genome sequencing and assembly of Indian major carp, Cirrhinus mrigala (Hamilton, 1822).</title>
        <authorList>
            <person name="Mohindra V."/>
            <person name="Chowdhury L.M."/>
            <person name="Lal K."/>
            <person name="Jena J.K."/>
        </authorList>
    </citation>
    <scope>NUCLEOTIDE SEQUENCE [LARGE SCALE GENOMIC DNA]</scope>
    <source>
        <strain evidence="2">CM1030</strain>
        <tissue evidence="2">Blood</tissue>
    </source>
</reference>
<evidence type="ECO:0000313" key="3">
    <source>
        <dbReference type="Proteomes" id="UP001529510"/>
    </source>
</evidence>
<name>A0ABD0NP63_CIRMR</name>
<evidence type="ECO:0000256" key="1">
    <source>
        <dbReference type="SAM" id="MobiDB-lite"/>
    </source>
</evidence>
<dbReference type="Proteomes" id="UP001529510">
    <property type="component" value="Unassembled WGS sequence"/>
</dbReference>
<keyword evidence="3" id="KW-1185">Reference proteome</keyword>
<organism evidence="2 3">
    <name type="scientific">Cirrhinus mrigala</name>
    <name type="common">Mrigala</name>
    <dbReference type="NCBI Taxonomy" id="683832"/>
    <lineage>
        <taxon>Eukaryota</taxon>
        <taxon>Metazoa</taxon>
        <taxon>Chordata</taxon>
        <taxon>Craniata</taxon>
        <taxon>Vertebrata</taxon>
        <taxon>Euteleostomi</taxon>
        <taxon>Actinopterygii</taxon>
        <taxon>Neopterygii</taxon>
        <taxon>Teleostei</taxon>
        <taxon>Ostariophysi</taxon>
        <taxon>Cypriniformes</taxon>
        <taxon>Cyprinidae</taxon>
        <taxon>Labeoninae</taxon>
        <taxon>Labeonini</taxon>
        <taxon>Cirrhinus</taxon>
    </lineage>
</organism>
<comment type="caution">
    <text evidence="2">The sequence shown here is derived from an EMBL/GenBank/DDBJ whole genome shotgun (WGS) entry which is preliminary data.</text>
</comment>
<evidence type="ECO:0000313" key="2">
    <source>
        <dbReference type="EMBL" id="KAL0163738.1"/>
    </source>
</evidence>
<proteinExistence type="predicted"/>
<accession>A0ABD0NP63</accession>
<gene>
    <name evidence="2" type="ORF">M9458_039491</name>
</gene>
<dbReference type="EMBL" id="JAMKFB020000020">
    <property type="protein sequence ID" value="KAL0163738.1"/>
    <property type="molecule type" value="Genomic_DNA"/>
</dbReference>
<feature type="compositionally biased region" description="Polar residues" evidence="1">
    <location>
        <begin position="39"/>
        <end position="55"/>
    </location>
</feature>
<feature type="non-terminal residue" evidence="2">
    <location>
        <position position="87"/>
    </location>
</feature>
<sequence>IQSLETRLSGDRNTTKLQRSSSLTDTHLDCDPHSHTAVLDTSGTKARYSPSTNQPEGKDGRETGAASTSPEDGSAGYYVIEVDRVSP</sequence>
<feature type="compositionally biased region" description="Polar residues" evidence="1">
    <location>
        <begin position="15"/>
        <end position="25"/>
    </location>
</feature>
<feature type="non-terminal residue" evidence="2">
    <location>
        <position position="1"/>
    </location>
</feature>
<dbReference type="AlphaFoldDB" id="A0ABD0NP63"/>
<protein>
    <submittedName>
        <fullName evidence="2">Uncharacterized protein</fullName>
    </submittedName>
</protein>
<feature type="region of interest" description="Disordered" evidence="1">
    <location>
        <begin position="1"/>
        <end position="87"/>
    </location>
</feature>